<dbReference type="GO" id="GO:0046872">
    <property type="term" value="F:metal ion binding"/>
    <property type="evidence" value="ECO:0007669"/>
    <property type="project" value="InterPro"/>
</dbReference>
<dbReference type="AlphaFoldDB" id="A0A318RKA2"/>
<comment type="caution">
    <text evidence="3">The sequence shown here is derived from an EMBL/GenBank/DDBJ whole genome shotgun (WGS) entry which is preliminary data.</text>
</comment>
<accession>A0A318RKA2</accession>
<evidence type="ECO:0000313" key="4">
    <source>
        <dbReference type="Proteomes" id="UP000247591"/>
    </source>
</evidence>
<dbReference type="Pfam" id="PF11716">
    <property type="entry name" value="MDMPI_N"/>
    <property type="match status" value="1"/>
</dbReference>
<dbReference type="NCBIfam" id="TIGR03083">
    <property type="entry name" value="maleylpyruvate isomerase family mycothiol-dependent enzyme"/>
    <property type="match status" value="1"/>
</dbReference>
<feature type="domain" description="MDMPI C-terminal" evidence="1">
    <location>
        <begin position="142"/>
        <end position="241"/>
    </location>
</feature>
<evidence type="ECO:0000259" key="1">
    <source>
        <dbReference type="Pfam" id="PF07398"/>
    </source>
</evidence>
<dbReference type="Gene3D" id="1.20.120.450">
    <property type="entry name" value="dinb family like domain"/>
    <property type="match status" value="1"/>
</dbReference>
<dbReference type="SUPFAM" id="SSF109854">
    <property type="entry name" value="DinB/YfiT-like putative metalloenzymes"/>
    <property type="match status" value="1"/>
</dbReference>
<sequence length="250" mass="27557">MDYAAALLEQTRLLGEVIRAADPTLPVPTCPEWTMQQLFRHVGRGDRWAAQIVAEKADGPRDPRQVPDGKPPADIDGAIEWFHGGVRTLLDAVEATGPDTPVWTFVGPRPAAWWIRRRLHESTVHRADAELASGLEFTISPELAADCISEWFALFAAEPPGRRTPPLDDPNTLHLHAAEKDLGSAGEWFLRRDGDALTVDHSHAKATTAVRGRSVDLMLALTRRRPTEDAGVEIIGDAGVWNTWLDRTGF</sequence>
<dbReference type="InterPro" id="IPR034660">
    <property type="entry name" value="DinB/YfiT-like"/>
</dbReference>
<feature type="domain" description="Mycothiol-dependent maleylpyruvate isomerase metal-binding" evidence="2">
    <location>
        <begin position="5"/>
        <end position="129"/>
    </location>
</feature>
<reference evidence="3 4" key="1">
    <citation type="submission" date="2018-06" db="EMBL/GenBank/DDBJ databases">
        <title>Genomic Encyclopedia of Type Strains, Phase IV (KMG-IV): sequencing the most valuable type-strain genomes for metagenomic binning, comparative biology and taxonomic classification.</title>
        <authorList>
            <person name="Goeker M."/>
        </authorList>
    </citation>
    <scope>NUCLEOTIDE SEQUENCE [LARGE SCALE GENOMIC DNA]</scope>
    <source>
        <strain evidence="3 4">DSM 45521</strain>
    </source>
</reference>
<name>A0A318RKA2_WILLI</name>
<protein>
    <submittedName>
        <fullName evidence="3">Uncharacterized protein (TIGR03083 family)</fullName>
    </submittedName>
</protein>
<dbReference type="Pfam" id="PF07398">
    <property type="entry name" value="MDMPI_C"/>
    <property type="match status" value="1"/>
</dbReference>
<gene>
    <name evidence="3" type="ORF">DFR67_10468</name>
</gene>
<keyword evidence="4" id="KW-1185">Reference proteome</keyword>
<dbReference type="RefSeq" id="WP_110468911.1">
    <property type="nucleotide sequence ID" value="NZ_QJSP01000004.1"/>
</dbReference>
<dbReference type="PANTHER" id="PTHR40758">
    <property type="entry name" value="CONSERVED PROTEIN"/>
    <property type="match status" value="1"/>
</dbReference>
<dbReference type="GO" id="GO:0005886">
    <property type="term" value="C:plasma membrane"/>
    <property type="evidence" value="ECO:0007669"/>
    <property type="project" value="TreeGrafter"/>
</dbReference>
<organism evidence="3 4">
    <name type="scientific">Williamsia limnetica</name>
    <dbReference type="NCBI Taxonomy" id="882452"/>
    <lineage>
        <taxon>Bacteria</taxon>
        <taxon>Bacillati</taxon>
        <taxon>Actinomycetota</taxon>
        <taxon>Actinomycetes</taxon>
        <taxon>Mycobacteriales</taxon>
        <taxon>Nocardiaceae</taxon>
        <taxon>Williamsia</taxon>
    </lineage>
</organism>
<evidence type="ECO:0000259" key="2">
    <source>
        <dbReference type="Pfam" id="PF11716"/>
    </source>
</evidence>
<dbReference type="InterPro" id="IPR024344">
    <property type="entry name" value="MDMPI_metal-binding"/>
</dbReference>
<dbReference type="InterPro" id="IPR017517">
    <property type="entry name" value="Maleyloyr_isom"/>
</dbReference>
<dbReference type="EMBL" id="QJSP01000004">
    <property type="protein sequence ID" value="PYE18489.1"/>
    <property type="molecule type" value="Genomic_DNA"/>
</dbReference>
<dbReference type="PANTHER" id="PTHR40758:SF1">
    <property type="entry name" value="CONSERVED PROTEIN"/>
    <property type="match status" value="1"/>
</dbReference>
<evidence type="ECO:0000313" key="3">
    <source>
        <dbReference type="EMBL" id="PYE18489.1"/>
    </source>
</evidence>
<proteinExistence type="predicted"/>
<dbReference type="OrthoDB" id="3671213at2"/>
<dbReference type="Proteomes" id="UP000247591">
    <property type="component" value="Unassembled WGS sequence"/>
</dbReference>
<dbReference type="InterPro" id="IPR010872">
    <property type="entry name" value="MDMPI_C-term_domain"/>
</dbReference>